<dbReference type="EMBL" id="JAPEVG010000326">
    <property type="protein sequence ID" value="KAJ8468659.1"/>
    <property type="molecule type" value="Genomic_DNA"/>
</dbReference>
<comment type="function">
    <text evidence="1">Neddylation of cullins play an essential role in the regulation of SCF-type complexes activity.</text>
</comment>
<dbReference type="Gene3D" id="1.10.238.10">
    <property type="entry name" value="EF-hand"/>
    <property type="match status" value="1"/>
</dbReference>
<feature type="compositionally biased region" description="Polar residues" evidence="2">
    <location>
        <begin position="342"/>
        <end position="353"/>
    </location>
</feature>
<gene>
    <name evidence="4" type="ORF">ONZ51_g9498</name>
</gene>
<dbReference type="InterPro" id="IPR014764">
    <property type="entry name" value="DCN-prot"/>
</dbReference>
<evidence type="ECO:0000313" key="4">
    <source>
        <dbReference type="EMBL" id="KAJ8468659.1"/>
    </source>
</evidence>
<evidence type="ECO:0000259" key="3">
    <source>
        <dbReference type="PROSITE" id="PS51229"/>
    </source>
</evidence>
<dbReference type="GO" id="GO:0032182">
    <property type="term" value="F:ubiquitin-like protein binding"/>
    <property type="evidence" value="ECO:0007669"/>
    <property type="project" value="TreeGrafter"/>
</dbReference>
<dbReference type="PROSITE" id="PS51229">
    <property type="entry name" value="DCUN1"/>
    <property type="match status" value="1"/>
</dbReference>
<feature type="domain" description="DCUN1" evidence="3">
    <location>
        <begin position="113"/>
        <end position="343"/>
    </location>
</feature>
<feature type="compositionally biased region" description="Polar residues" evidence="2">
    <location>
        <begin position="20"/>
        <end position="32"/>
    </location>
</feature>
<feature type="region of interest" description="Disordered" evidence="2">
    <location>
        <begin position="1"/>
        <end position="110"/>
    </location>
</feature>
<dbReference type="GO" id="GO:0097602">
    <property type="term" value="F:cullin family protein binding"/>
    <property type="evidence" value="ECO:0007669"/>
    <property type="project" value="TreeGrafter"/>
</dbReference>
<dbReference type="InterPro" id="IPR042460">
    <property type="entry name" value="DCN1-like_PONY"/>
</dbReference>
<dbReference type="Pfam" id="PF03556">
    <property type="entry name" value="Cullin_binding"/>
    <property type="match status" value="1"/>
</dbReference>
<dbReference type="GO" id="GO:0045116">
    <property type="term" value="P:protein neddylation"/>
    <property type="evidence" value="ECO:0007669"/>
    <property type="project" value="TreeGrafter"/>
</dbReference>
<evidence type="ECO:0000313" key="5">
    <source>
        <dbReference type="Proteomes" id="UP001215151"/>
    </source>
</evidence>
<dbReference type="Proteomes" id="UP001215151">
    <property type="component" value="Unassembled WGS sequence"/>
</dbReference>
<name>A0AAD7TNT2_9APHY</name>
<evidence type="ECO:0000256" key="1">
    <source>
        <dbReference type="RuleBase" id="RU410713"/>
    </source>
</evidence>
<organism evidence="4 5">
    <name type="scientific">Trametes cubensis</name>
    <dbReference type="NCBI Taxonomy" id="1111947"/>
    <lineage>
        <taxon>Eukaryota</taxon>
        <taxon>Fungi</taxon>
        <taxon>Dikarya</taxon>
        <taxon>Basidiomycota</taxon>
        <taxon>Agaricomycotina</taxon>
        <taxon>Agaricomycetes</taxon>
        <taxon>Polyporales</taxon>
        <taxon>Polyporaceae</taxon>
        <taxon>Trametes</taxon>
    </lineage>
</organism>
<dbReference type="GO" id="GO:0005886">
    <property type="term" value="C:plasma membrane"/>
    <property type="evidence" value="ECO:0007669"/>
    <property type="project" value="UniProtKB-ARBA"/>
</dbReference>
<protein>
    <recommendedName>
        <fullName evidence="1">Defective in cullin neddylation protein</fullName>
    </recommendedName>
</protein>
<reference evidence="4" key="1">
    <citation type="submission" date="2022-11" db="EMBL/GenBank/DDBJ databases">
        <title>Genome Sequence of Cubamyces cubensis.</title>
        <authorList>
            <person name="Buettner E."/>
        </authorList>
    </citation>
    <scope>NUCLEOTIDE SEQUENCE</scope>
    <source>
        <strain evidence="4">MPL-01</strain>
    </source>
</reference>
<dbReference type="GO" id="GO:0031624">
    <property type="term" value="F:ubiquitin conjugating enzyme binding"/>
    <property type="evidence" value="ECO:0007669"/>
    <property type="project" value="TreeGrafter"/>
</dbReference>
<accession>A0AAD7TNT2</accession>
<evidence type="ECO:0000256" key="2">
    <source>
        <dbReference type="SAM" id="MobiDB-lite"/>
    </source>
</evidence>
<dbReference type="PANTHER" id="PTHR12281:SF12">
    <property type="entry name" value="DEFECTIVE IN CULLIN NEDDYLATION PROTEIN"/>
    <property type="match status" value="1"/>
</dbReference>
<keyword evidence="5" id="KW-1185">Reference proteome</keyword>
<dbReference type="GO" id="GO:0000151">
    <property type="term" value="C:ubiquitin ligase complex"/>
    <property type="evidence" value="ECO:0007669"/>
    <property type="project" value="TreeGrafter"/>
</dbReference>
<sequence>MAPKRKRAEDGASEGVTRATRASTRLKSTSSEPHAMQRGGDSTVGVGSIAEPSTKKPKRNSTKAANTDTDSRSTRQPVMDFLMGVSPNQVGPSRSNGTAGNTSKSSSVQPETYSEARAKHLFKAYEDPELPGEIGPEGFEKLCTDMEISLEGALPLVLAWQLHGSEMAKFTEEEWMKGTSELRVSTLQALSLAIRDLEDLLLLDKPPIQPPSGAESSVKKRSAQSAGCSEPYNRQKYYQYAANKEKAFLELYAFCFNLAKPPTGRNIDMDTASAFWSVLVAPKYPIMDDILKFIADKGTYKGVNKDLWNMALEFCRTVQPDLSNYDPDGAWPTMLDDFVTWKKSSSGQPSGAQEEQDIEIS</sequence>
<feature type="compositionally biased region" description="Polar residues" evidence="2">
    <location>
        <begin position="86"/>
        <end position="110"/>
    </location>
</feature>
<dbReference type="AlphaFoldDB" id="A0AAD7TNT2"/>
<feature type="region of interest" description="Disordered" evidence="2">
    <location>
        <begin position="342"/>
        <end position="361"/>
    </location>
</feature>
<comment type="caution">
    <text evidence="4">The sequence shown here is derived from an EMBL/GenBank/DDBJ whole genome shotgun (WGS) entry which is preliminary data.</text>
</comment>
<dbReference type="InterPro" id="IPR005176">
    <property type="entry name" value="PONY_dom"/>
</dbReference>
<dbReference type="PANTHER" id="PTHR12281">
    <property type="entry name" value="RP42 RELATED"/>
    <property type="match status" value="1"/>
</dbReference>
<dbReference type="Gene3D" id="1.10.238.200">
    <property type="entry name" value="Cullin, PONY binding domain"/>
    <property type="match status" value="1"/>
</dbReference>
<proteinExistence type="predicted"/>
<dbReference type="FunFam" id="1.10.238.200:FF:000003">
    <property type="entry name" value="DCN1-like protein 3"/>
    <property type="match status" value="1"/>
</dbReference>